<feature type="transmembrane region" description="Helical" evidence="2">
    <location>
        <begin position="111"/>
        <end position="132"/>
    </location>
</feature>
<gene>
    <name evidence="3" type="ORF">DPQ33_17875</name>
</gene>
<dbReference type="EMBL" id="QMIE01000028">
    <property type="protein sequence ID" value="TVM14113.1"/>
    <property type="molecule type" value="Genomic_DNA"/>
</dbReference>
<feature type="compositionally biased region" description="Basic and acidic residues" evidence="1">
    <location>
        <begin position="9"/>
        <end position="20"/>
    </location>
</feature>
<protein>
    <submittedName>
        <fullName evidence="3">Uncharacterized protein</fullName>
    </submittedName>
</protein>
<feature type="transmembrane region" description="Helical" evidence="2">
    <location>
        <begin position="170"/>
        <end position="191"/>
    </location>
</feature>
<keyword evidence="2" id="KW-1133">Transmembrane helix</keyword>
<comment type="caution">
    <text evidence="3">The sequence shown here is derived from an EMBL/GenBank/DDBJ whole genome shotgun (WGS) entry which is preliminary data.</text>
</comment>
<accession>A0A7M3MA11</accession>
<dbReference type="Proteomes" id="UP000448292">
    <property type="component" value="Unassembled WGS sequence"/>
</dbReference>
<proteinExistence type="predicted"/>
<sequence length="369" mass="39001">MDMVIGTADSHDPSDRHRDASVVPSSPPRPHDNHEAGHVVSVHRAFIYAALAPGFGEWYAGARTRGVVVFIVFLATSVWGCWLLAVTALALMDLALGKPLQNPLPLAGLGVSFFLAIALWFWGMAGAVQAAVRTRRKSGDPPQIHPAWGVAMSWLCPGAGQLSLGRQPMGFILLGLYVLIFPTLAPALAGLRGVLDNAVTSAGQLFQRPDLIVQLARDISVHIELSFPSLAQSMVKTAAIALYCATLGPLPGALGVRLDTEGARWSASPVARGGGIAILGWLCPGAPQLLQGRESLGWSLLGTYLLIQSTAGGLLVQEIIPAHEASRIASLASIVVVASIVESLVRIVRNRALERKKAGNLPGDESRLL</sequence>
<keyword evidence="2" id="KW-0812">Transmembrane</keyword>
<keyword evidence="2" id="KW-0472">Membrane</keyword>
<evidence type="ECO:0000313" key="4">
    <source>
        <dbReference type="Proteomes" id="UP000448292"/>
    </source>
</evidence>
<dbReference type="OrthoDB" id="5454161at2"/>
<feature type="transmembrane region" description="Helical" evidence="2">
    <location>
        <begin position="67"/>
        <end position="91"/>
    </location>
</feature>
<dbReference type="AlphaFoldDB" id="A0A7M3MA11"/>
<dbReference type="RefSeq" id="WP_144304584.1">
    <property type="nucleotide sequence ID" value="NZ_QMIE01000028.1"/>
</dbReference>
<evidence type="ECO:0000313" key="3">
    <source>
        <dbReference type="EMBL" id="TVM14113.1"/>
    </source>
</evidence>
<feature type="region of interest" description="Disordered" evidence="1">
    <location>
        <begin position="1"/>
        <end position="34"/>
    </location>
</feature>
<reference evidence="3 4" key="1">
    <citation type="submission" date="2018-06" db="EMBL/GenBank/DDBJ databases">
        <title>Complete genome of Desulfovibrio indonesiensis P37SLT.</title>
        <authorList>
            <person name="Crispim J.S."/>
            <person name="Vidigal P.M.P."/>
            <person name="Silva L.C.F."/>
            <person name="Laguardia C.N."/>
            <person name="Araujo L.C."/>
            <person name="Dias R.S."/>
            <person name="Sousa M.P."/>
            <person name="Paula S.O."/>
            <person name="Silva C."/>
        </authorList>
    </citation>
    <scope>NUCLEOTIDE SEQUENCE [LARGE SCALE GENOMIC DNA]</scope>
    <source>
        <strain evidence="3 4">P37SLT</strain>
    </source>
</reference>
<name>A0A7M3MA11_9BACT</name>
<keyword evidence="4" id="KW-1185">Reference proteome</keyword>
<organism evidence="3 4">
    <name type="scientific">Oceanidesulfovibrio indonesiensis</name>
    <dbReference type="NCBI Taxonomy" id="54767"/>
    <lineage>
        <taxon>Bacteria</taxon>
        <taxon>Pseudomonadati</taxon>
        <taxon>Thermodesulfobacteriota</taxon>
        <taxon>Desulfovibrionia</taxon>
        <taxon>Desulfovibrionales</taxon>
        <taxon>Desulfovibrionaceae</taxon>
        <taxon>Oceanidesulfovibrio</taxon>
    </lineage>
</organism>
<evidence type="ECO:0000256" key="2">
    <source>
        <dbReference type="SAM" id="Phobius"/>
    </source>
</evidence>
<evidence type="ECO:0000256" key="1">
    <source>
        <dbReference type="SAM" id="MobiDB-lite"/>
    </source>
</evidence>